<evidence type="ECO:0000256" key="1">
    <source>
        <dbReference type="SAM" id="Coils"/>
    </source>
</evidence>
<feature type="domain" description="Ternary complex factor MIP1 leucine-zipper" evidence="4">
    <location>
        <begin position="45"/>
        <end position="126"/>
    </location>
</feature>
<keyword evidence="5" id="KW-1185">Reference proteome</keyword>
<dbReference type="InterPro" id="IPR025757">
    <property type="entry name" value="MIP1_Leuzipper"/>
</dbReference>
<dbReference type="FunCoup" id="A0A1U8ALU7">
    <property type="interactions" value="807"/>
</dbReference>
<sequence>MNTRVRTTLQTMKAPMKHEKKEKMELQASRLMDSEKPTVNRRRSSRERKMALLQDVDKLKKKLRHEENVHRALERAFTRPLGALPRLPPYLPPYTLELLAEVAVLEEEVVRLEEQVVNFRQGLYQEAVYISSSKRNTESPKDLYEPYSCRNPKIEQVKASSQADTNLATSIARILPSIPGNSSASTQLASEPISDRTAHCSIRPSNGKQPSKKAHPSSAFSEDARGKENQSCTNSSKNNKQSPKDRDTKIRTPVKRPPIENRSVEKRLDPLKLQLECGAIEQDTEEQSASVVPEETAPEGESNGPNKISEDILKCLSSIFLRMSRMKNRGTEPDMLSSLSGLTSNETYEEPEFRDPYGICSEFGKRDIGPYKHLFVIEASSIDPNRRTNSLFLIRRLKLLLGKLASVNLDVLTHQQKLAFWINIYNSCMMNAFLEDGIPESPQMIVAMMRKATINVGGHLLNAMTIEHFILRLPYHSKYTYAKGPKNDEMTARSIFGLEWSEPLVTFALSCGSWSSPAVRVYTASQVENQLEAAKRDYLQAAVGISTSNKLAIPKLLDWYLLDFAKDLESLLDWICLQLPNELRKEAMKCLERGRMEPLSQVVQVIPYEFSFRKWWLRSYNGLLEDAPLNDGKRKLIRKNHILMFPDPETKILSVNTVQFLS</sequence>
<gene>
    <name evidence="6" type="primary">LOC104605611</name>
</gene>
<evidence type="ECO:0000256" key="2">
    <source>
        <dbReference type="SAM" id="MobiDB-lite"/>
    </source>
</evidence>
<accession>A0A1U8ALU7</accession>
<dbReference type="Proteomes" id="UP000189703">
    <property type="component" value="Unplaced"/>
</dbReference>
<name>A0A1U8ALU7_NELNU</name>
<proteinExistence type="predicted"/>
<dbReference type="OMA" id="MYHGSLE"/>
<keyword evidence="1" id="KW-0175">Coiled coil</keyword>
<evidence type="ECO:0000313" key="5">
    <source>
        <dbReference type="Proteomes" id="UP000189703"/>
    </source>
</evidence>
<feature type="compositionally biased region" description="Polar residues" evidence="2">
    <location>
        <begin position="229"/>
        <end position="241"/>
    </location>
</feature>
<evidence type="ECO:0000313" key="6">
    <source>
        <dbReference type="RefSeq" id="XP_010268776.1"/>
    </source>
</evidence>
<dbReference type="PANTHER" id="PTHR46248">
    <property type="entry name" value="EXPRESSED PROTEIN"/>
    <property type="match status" value="1"/>
</dbReference>
<feature type="region of interest" description="Disordered" evidence="2">
    <location>
        <begin position="176"/>
        <end position="267"/>
    </location>
</feature>
<dbReference type="OrthoDB" id="418495at2759"/>
<feature type="region of interest" description="Disordered" evidence="2">
    <location>
        <begin position="281"/>
        <end position="308"/>
    </location>
</feature>
<dbReference type="STRING" id="4432.A0A1U8ALU7"/>
<evidence type="ECO:0000259" key="3">
    <source>
        <dbReference type="Pfam" id="PF04784"/>
    </source>
</evidence>
<dbReference type="AlphaFoldDB" id="A0A1U8ALU7"/>
<dbReference type="RefSeq" id="XP_010268776.1">
    <property type="nucleotide sequence ID" value="XM_010270474.2"/>
</dbReference>
<feature type="compositionally biased region" description="Basic and acidic residues" evidence="2">
    <location>
        <begin position="257"/>
        <end position="267"/>
    </location>
</feature>
<dbReference type="InterPro" id="IPR006869">
    <property type="entry name" value="DUF547"/>
</dbReference>
<dbReference type="InParanoid" id="A0A1U8ALU7"/>
<protein>
    <submittedName>
        <fullName evidence="6">Uncharacterized protein LOC104605611 isoform X1</fullName>
    </submittedName>
</protein>
<dbReference type="PANTHER" id="PTHR46248:SF9">
    <property type="entry name" value="EXPRESSED PROTEIN"/>
    <property type="match status" value="1"/>
</dbReference>
<dbReference type="GeneID" id="104605611"/>
<feature type="compositionally biased region" description="Polar residues" evidence="2">
    <location>
        <begin position="179"/>
        <end position="189"/>
    </location>
</feature>
<dbReference type="Pfam" id="PF14389">
    <property type="entry name" value="Lzipper-MIP1"/>
    <property type="match status" value="1"/>
</dbReference>
<dbReference type="eggNOG" id="ENOG502R9AE">
    <property type="taxonomic scope" value="Eukaryota"/>
</dbReference>
<feature type="coiled-coil region" evidence="1">
    <location>
        <begin position="42"/>
        <end position="122"/>
    </location>
</feature>
<feature type="domain" description="DUF547" evidence="3">
    <location>
        <begin position="411"/>
        <end position="539"/>
    </location>
</feature>
<organism evidence="5 6">
    <name type="scientific">Nelumbo nucifera</name>
    <name type="common">Sacred lotus</name>
    <dbReference type="NCBI Taxonomy" id="4432"/>
    <lineage>
        <taxon>Eukaryota</taxon>
        <taxon>Viridiplantae</taxon>
        <taxon>Streptophyta</taxon>
        <taxon>Embryophyta</taxon>
        <taxon>Tracheophyta</taxon>
        <taxon>Spermatophyta</taxon>
        <taxon>Magnoliopsida</taxon>
        <taxon>Proteales</taxon>
        <taxon>Nelumbonaceae</taxon>
        <taxon>Nelumbo</taxon>
    </lineage>
</organism>
<reference evidence="6" key="1">
    <citation type="submission" date="2025-08" db="UniProtKB">
        <authorList>
            <consortium name="RefSeq"/>
        </authorList>
    </citation>
    <scope>IDENTIFICATION</scope>
</reference>
<evidence type="ECO:0000259" key="4">
    <source>
        <dbReference type="Pfam" id="PF14389"/>
    </source>
</evidence>
<dbReference type="Pfam" id="PF04784">
    <property type="entry name" value="DUF547"/>
    <property type="match status" value="1"/>
</dbReference>